<keyword evidence="3" id="KW-1185">Reference proteome</keyword>
<name>A0A8K0QVJ6_9PLEO</name>
<feature type="signal peptide" evidence="1">
    <location>
        <begin position="1"/>
        <end position="20"/>
    </location>
</feature>
<evidence type="ECO:0000313" key="3">
    <source>
        <dbReference type="Proteomes" id="UP000813461"/>
    </source>
</evidence>
<dbReference type="AlphaFoldDB" id="A0A8K0QVJ6"/>
<accession>A0A8K0QVJ6</accession>
<evidence type="ECO:0008006" key="4">
    <source>
        <dbReference type="Google" id="ProtNLM"/>
    </source>
</evidence>
<gene>
    <name evidence="2" type="ORF">FB567DRAFT_539156</name>
</gene>
<dbReference type="Proteomes" id="UP000813461">
    <property type="component" value="Unassembled WGS sequence"/>
</dbReference>
<evidence type="ECO:0000313" key="2">
    <source>
        <dbReference type="EMBL" id="KAH7071038.1"/>
    </source>
</evidence>
<evidence type="ECO:0000256" key="1">
    <source>
        <dbReference type="SAM" id="SignalP"/>
    </source>
</evidence>
<comment type="caution">
    <text evidence="2">The sequence shown here is derived from an EMBL/GenBank/DDBJ whole genome shotgun (WGS) entry which is preliminary data.</text>
</comment>
<keyword evidence="1" id="KW-0732">Signal</keyword>
<reference evidence="2" key="1">
    <citation type="journal article" date="2021" name="Nat. Commun.">
        <title>Genetic determinants of endophytism in the Arabidopsis root mycobiome.</title>
        <authorList>
            <person name="Mesny F."/>
            <person name="Miyauchi S."/>
            <person name="Thiergart T."/>
            <person name="Pickel B."/>
            <person name="Atanasova L."/>
            <person name="Karlsson M."/>
            <person name="Huettel B."/>
            <person name="Barry K.W."/>
            <person name="Haridas S."/>
            <person name="Chen C."/>
            <person name="Bauer D."/>
            <person name="Andreopoulos W."/>
            <person name="Pangilinan J."/>
            <person name="LaButti K."/>
            <person name="Riley R."/>
            <person name="Lipzen A."/>
            <person name="Clum A."/>
            <person name="Drula E."/>
            <person name="Henrissat B."/>
            <person name="Kohler A."/>
            <person name="Grigoriev I.V."/>
            <person name="Martin F.M."/>
            <person name="Hacquard S."/>
        </authorList>
    </citation>
    <scope>NUCLEOTIDE SEQUENCE</scope>
    <source>
        <strain evidence="2">MPI-SDFR-AT-0120</strain>
    </source>
</reference>
<feature type="chain" id="PRO_5035430884" description="Secreted protein" evidence="1">
    <location>
        <begin position="21"/>
        <end position="89"/>
    </location>
</feature>
<dbReference type="EMBL" id="JAGMVJ010000025">
    <property type="protein sequence ID" value="KAH7071038.1"/>
    <property type="molecule type" value="Genomic_DNA"/>
</dbReference>
<organism evidence="2 3">
    <name type="scientific">Paraphoma chrysanthemicola</name>
    <dbReference type="NCBI Taxonomy" id="798071"/>
    <lineage>
        <taxon>Eukaryota</taxon>
        <taxon>Fungi</taxon>
        <taxon>Dikarya</taxon>
        <taxon>Ascomycota</taxon>
        <taxon>Pezizomycotina</taxon>
        <taxon>Dothideomycetes</taxon>
        <taxon>Pleosporomycetidae</taxon>
        <taxon>Pleosporales</taxon>
        <taxon>Pleosporineae</taxon>
        <taxon>Phaeosphaeriaceae</taxon>
        <taxon>Paraphoma</taxon>
    </lineage>
</organism>
<sequence length="89" mass="9735">MCSTAMFCSLLVCVAVKLDTRHWTGEPTPCRIYNAAGPKQGPFLFESDSARAARNEGSVADWRRDGVAATLQTCGESRTISPPHRQYST</sequence>
<protein>
    <recommendedName>
        <fullName evidence="4">Secreted protein</fullName>
    </recommendedName>
</protein>
<proteinExistence type="predicted"/>